<sequence length="127" mass="13938">MLLEILAQVKLILVPLEALPAATLTHPLLRLIAMLRLPMRLPLRERVDNVPPLPLAHAHAAEDLAVRVLVLQVLVELGDVVVAGAVRVGALREGTMELGGVGRQRGNRWLIMLNWWLDVNGVWGKCG</sequence>
<accession>A0A6A5VJI2</accession>
<reference evidence="1" key="1">
    <citation type="journal article" date="2020" name="Stud. Mycol.">
        <title>101 Dothideomycetes genomes: a test case for predicting lifestyles and emergence of pathogens.</title>
        <authorList>
            <person name="Haridas S."/>
            <person name="Albert R."/>
            <person name="Binder M."/>
            <person name="Bloem J."/>
            <person name="Labutti K."/>
            <person name="Salamov A."/>
            <person name="Andreopoulos B."/>
            <person name="Baker S."/>
            <person name="Barry K."/>
            <person name="Bills G."/>
            <person name="Bluhm B."/>
            <person name="Cannon C."/>
            <person name="Castanera R."/>
            <person name="Culley D."/>
            <person name="Daum C."/>
            <person name="Ezra D."/>
            <person name="Gonzalez J."/>
            <person name="Henrissat B."/>
            <person name="Kuo A."/>
            <person name="Liang C."/>
            <person name="Lipzen A."/>
            <person name="Lutzoni F."/>
            <person name="Magnuson J."/>
            <person name="Mondo S."/>
            <person name="Nolan M."/>
            <person name="Ohm R."/>
            <person name="Pangilinan J."/>
            <person name="Park H.-J."/>
            <person name="Ramirez L."/>
            <person name="Alfaro M."/>
            <person name="Sun H."/>
            <person name="Tritt A."/>
            <person name="Yoshinaga Y."/>
            <person name="Zwiers L.-H."/>
            <person name="Turgeon B."/>
            <person name="Goodwin S."/>
            <person name="Spatafora J."/>
            <person name="Crous P."/>
            <person name="Grigoriev I."/>
        </authorList>
    </citation>
    <scope>NUCLEOTIDE SEQUENCE</scope>
    <source>
        <strain evidence="1">CBS 107.79</strain>
    </source>
</reference>
<protein>
    <submittedName>
        <fullName evidence="1">Uncharacterized protein</fullName>
    </submittedName>
</protein>
<organism evidence="1 2">
    <name type="scientific">Bimuria novae-zelandiae CBS 107.79</name>
    <dbReference type="NCBI Taxonomy" id="1447943"/>
    <lineage>
        <taxon>Eukaryota</taxon>
        <taxon>Fungi</taxon>
        <taxon>Dikarya</taxon>
        <taxon>Ascomycota</taxon>
        <taxon>Pezizomycotina</taxon>
        <taxon>Dothideomycetes</taxon>
        <taxon>Pleosporomycetidae</taxon>
        <taxon>Pleosporales</taxon>
        <taxon>Massarineae</taxon>
        <taxon>Didymosphaeriaceae</taxon>
        <taxon>Bimuria</taxon>
    </lineage>
</organism>
<name>A0A6A5VJI2_9PLEO</name>
<gene>
    <name evidence="1" type="ORF">BU23DRAFT_598928</name>
</gene>
<dbReference type="EMBL" id="ML976680">
    <property type="protein sequence ID" value="KAF1973527.1"/>
    <property type="molecule type" value="Genomic_DNA"/>
</dbReference>
<proteinExistence type="predicted"/>
<evidence type="ECO:0000313" key="1">
    <source>
        <dbReference type="EMBL" id="KAF1973527.1"/>
    </source>
</evidence>
<evidence type="ECO:0000313" key="2">
    <source>
        <dbReference type="Proteomes" id="UP000800036"/>
    </source>
</evidence>
<dbReference type="AlphaFoldDB" id="A0A6A5VJI2"/>
<dbReference type="Proteomes" id="UP000800036">
    <property type="component" value="Unassembled WGS sequence"/>
</dbReference>
<keyword evidence="2" id="KW-1185">Reference proteome</keyword>